<keyword evidence="2" id="KW-1185">Reference proteome</keyword>
<dbReference type="AlphaFoldDB" id="A0A177TVG2"/>
<sequence length="528" mass="56041">MEISSLSSYKTYAVFLILALTLALPTIVEASIVNEADPVAILARASTTSTATSSTTSTATFSTTSATASSTKSTTASSTTSLAPAATATLLLNRQCSRSSQCTTGICDDRGGDCFAPDGKPYRCDYYATPKRCRQAPLGHSCANTGDCAQGVCNKSTLTCTFANVGGNCARDTHCKSPAFCSADRKCVVPDNNTIDPQQPCAVSEQCRSGKCEGGQEPRNEYLTGIYNVQGDEPGGQLTYNTATYTVYESNRDRCAFFALGQTGCKNYTECQTGFCYNGKCAKGSAGQQCLINDNCGSGTVCGLDGKCYLPPANNSLTAGQPTNNAETQCFSKQRKLSYRVQRPIPGRGGETHDTIDDVCVANGIDGMCRTNSDCDASGCLNGICKKLFVHSRCDSDDQCFSRNCLLYTPDRTYKTCARASAGRGCDQDNNCLSRYCRTVYEECDCDGSFTVCDGSVLGRECRSDLDCKGALTGAVKCKNRICTPTNATSPPPTPTGAPPRITTGLGSESMPFDHYTSDDEVLPILLA</sequence>
<gene>
    <name evidence="1" type="ORF">A4X13_0g3434</name>
</gene>
<evidence type="ECO:0000313" key="1">
    <source>
        <dbReference type="EMBL" id="KAE8254387.1"/>
    </source>
</evidence>
<dbReference type="EMBL" id="LWDF02000192">
    <property type="protein sequence ID" value="KAE8254387.1"/>
    <property type="molecule type" value="Genomic_DNA"/>
</dbReference>
<reference evidence="1" key="2">
    <citation type="journal article" date="2019" name="IMA Fungus">
        <title>Genome sequencing and comparison of five Tilletia species to identify candidate genes for the detection of regulated species infecting wheat.</title>
        <authorList>
            <person name="Nguyen H.D.T."/>
            <person name="Sultana T."/>
            <person name="Kesanakurti P."/>
            <person name="Hambleton S."/>
        </authorList>
    </citation>
    <scope>NUCLEOTIDE SEQUENCE</scope>
    <source>
        <strain evidence="1">DAOMC 236416</strain>
    </source>
</reference>
<protein>
    <submittedName>
        <fullName evidence="1">Uncharacterized protein</fullName>
    </submittedName>
</protein>
<evidence type="ECO:0000313" key="2">
    <source>
        <dbReference type="Proteomes" id="UP000077521"/>
    </source>
</evidence>
<comment type="caution">
    <text evidence="1">The sequence shown here is derived from an EMBL/GenBank/DDBJ whole genome shotgun (WGS) entry which is preliminary data.</text>
</comment>
<dbReference type="Proteomes" id="UP000077521">
    <property type="component" value="Unassembled WGS sequence"/>
</dbReference>
<reference evidence="1" key="1">
    <citation type="submission" date="2016-04" db="EMBL/GenBank/DDBJ databases">
        <authorList>
            <person name="Nguyen H.D."/>
            <person name="Samba Siva P."/>
            <person name="Cullis J."/>
            <person name="Levesque C.A."/>
            <person name="Hambleton S."/>
        </authorList>
    </citation>
    <scope>NUCLEOTIDE SEQUENCE</scope>
    <source>
        <strain evidence="1">DAOMC 236416</strain>
    </source>
</reference>
<organism evidence="1 2">
    <name type="scientific">Tilletia indica</name>
    <dbReference type="NCBI Taxonomy" id="43049"/>
    <lineage>
        <taxon>Eukaryota</taxon>
        <taxon>Fungi</taxon>
        <taxon>Dikarya</taxon>
        <taxon>Basidiomycota</taxon>
        <taxon>Ustilaginomycotina</taxon>
        <taxon>Exobasidiomycetes</taxon>
        <taxon>Tilletiales</taxon>
        <taxon>Tilletiaceae</taxon>
        <taxon>Tilletia</taxon>
    </lineage>
</organism>
<proteinExistence type="predicted"/>
<accession>A0A177TVG2</accession>
<name>A0A177TVG2_9BASI</name>